<evidence type="ECO:0000313" key="7">
    <source>
        <dbReference type="Proteomes" id="UP000248857"/>
    </source>
</evidence>
<keyword evidence="2" id="KW-0997">Cell inner membrane</keyword>
<reference evidence="6 7" key="1">
    <citation type="journal article" date="2018" name="Sci. Rep.">
        <title>A novel species of the marine cyanobacterium Acaryochloris with a unique pigment content and lifestyle.</title>
        <authorList>
            <person name="Partensky F."/>
            <person name="Six C."/>
            <person name="Ratin M."/>
            <person name="Garczarek L."/>
            <person name="Vaulot D."/>
            <person name="Probert I."/>
            <person name="Calteau A."/>
            <person name="Gourvil P."/>
            <person name="Marie D."/>
            <person name="Grebert T."/>
            <person name="Bouchier C."/>
            <person name="Le Panse S."/>
            <person name="Gachenot M."/>
            <person name="Rodriguez F."/>
            <person name="Garrido J.L."/>
        </authorList>
    </citation>
    <scope>NUCLEOTIDE SEQUENCE [LARGE SCALE GENOMIC DNA]</scope>
    <source>
        <strain evidence="6 7">RCC1774</strain>
    </source>
</reference>
<keyword evidence="3" id="KW-0812">Transmembrane</keyword>
<name>A0A2W1JR34_9CYAN</name>
<sequence>MKRAKKRVLRSSDGFVMWRLSHQSKDPFYRQDAHYTLTSQRRSLRPLSQLLVLCLLSLTFVACASRSSPPSSETVKPKVEGGSELAQVTLKQTNDQGQLLWKLQAEKVTYGEDLSVAHVQGLDGQLYEQGQPVFKITADRGEVKQFGQMISLKGQIVATELQSDLVFKGPRLEWQADLGLLQATSGWRVTHPQLQLWAQRLQASSRTQRIRARGKVTAETRPAKFRLKTDQLMWQVDQQFLQAGAGKADSTTPRVEIEQLRDTGKGNQALAGNARMNLKRQIVTLQNPAQIKLSTPPIELTSRQVVWDLERQLISSEQLLEVRHRQQGVKVIANRGQFDQQRQTVQFNGQVEATGLRDRSRLKTEQLVWQLLTQRINARGKVRYTQSSPALTLQGPKAVGKIQEQMIQISGGNVVTEIIP</sequence>
<evidence type="ECO:0000256" key="4">
    <source>
        <dbReference type="ARBA" id="ARBA00022989"/>
    </source>
</evidence>
<evidence type="ECO:0000256" key="1">
    <source>
        <dbReference type="ARBA" id="ARBA00022475"/>
    </source>
</evidence>
<evidence type="ECO:0000256" key="2">
    <source>
        <dbReference type="ARBA" id="ARBA00022519"/>
    </source>
</evidence>
<dbReference type="InterPro" id="IPR026265">
    <property type="entry name" value="LptC"/>
</dbReference>
<dbReference type="InterPro" id="IPR010664">
    <property type="entry name" value="LipoPS_assembly_LptC-rel"/>
</dbReference>
<dbReference type="GO" id="GO:0015221">
    <property type="term" value="F:lipopolysaccharide transmembrane transporter activity"/>
    <property type="evidence" value="ECO:0007669"/>
    <property type="project" value="InterPro"/>
</dbReference>
<evidence type="ECO:0000256" key="5">
    <source>
        <dbReference type="ARBA" id="ARBA00023136"/>
    </source>
</evidence>
<dbReference type="NCBIfam" id="TIGR04409">
    <property type="entry name" value="LptC_YrbK"/>
    <property type="match status" value="1"/>
</dbReference>
<dbReference type="GO" id="GO:0005886">
    <property type="term" value="C:plasma membrane"/>
    <property type="evidence" value="ECO:0007669"/>
    <property type="project" value="InterPro"/>
</dbReference>
<keyword evidence="1" id="KW-1003">Cell membrane</keyword>
<organism evidence="6 7">
    <name type="scientific">Acaryochloris thomasi RCC1774</name>
    <dbReference type="NCBI Taxonomy" id="1764569"/>
    <lineage>
        <taxon>Bacteria</taxon>
        <taxon>Bacillati</taxon>
        <taxon>Cyanobacteriota</taxon>
        <taxon>Cyanophyceae</taxon>
        <taxon>Acaryochloridales</taxon>
        <taxon>Acaryochloridaceae</taxon>
        <taxon>Acaryochloris</taxon>
        <taxon>Acaryochloris thomasi</taxon>
    </lineage>
</organism>
<dbReference type="AlphaFoldDB" id="A0A2W1JR34"/>
<dbReference type="EMBL" id="PQWO01000015">
    <property type="protein sequence ID" value="PZD71621.1"/>
    <property type="molecule type" value="Genomic_DNA"/>
</dbReference>
<dbReference type="Gene3D" id="2.60.450.10">
    <property type="entry name" value="Lipopolysaccharide (LPS) transport protein A like domain"/>
    <property type="match status" value="2"/>
</dbReference>
<dbReference type="GO" id="GO:0017089">
    <property type="term" value="F:glycolipid transfer activity"/>
    <property type="evidence" value="ECO:0007669"/>
    <property type="project" value="TreeGrafter"/>
</dbReference>
<gene>
    <name evidence="6" type="primary">lptC_1</name>
    <name evidence="6" type="ORF">C1752_05079</name>
</gene>
<evidence type="ECO:0000313" key="6">
    <source>
        <dbReference type="EMBL" id="PZD71621.1"/>
    </source>
</evidence>
<dbReference type="Proteomes" id="UP000248857">
    <property type="component" value="Unassembled WGS sequence"/>
</dbReference>
<dbReference type="PANTHER" id="PTHR37481:SF1">
    <property type="entry name" value="LIPOPOLYSACCHARIDE EXPORT SYSTEM PROTEIN LPTC"/>
    <property type="match status" value="1"/>
</dbReference>
<dbReference type="InterPro" id="IPR052363">
    <property type="entry name" value="LPS_export_LptC"/>
</dbReference>
<evidence type="ECO:0000256" key="3">
    <source>
        <dbReference type="ARBA" id="ARBA00022692"/>
    </source>
</evidence>
<keyword evidence="4" id="KW-1133">Transmembrane helix</keyword>
<comment type="caution">
    <text evidence="6">The sequence shown here is derived from an EMBL/GenBank/DDBJ whole genome shotgun (WGS) entry which is preliminary data.</text>
</comment>
<proteinExistence type="predicted"/>
<dbReference type="OrthoDB" id="460011at2"/>
<accession>A0A2W1JR34</accession>
<keyword evidence="7" id="KW-1185">Reference proteome</keyword>
<dbReference type="RefSeq" id="WP_110987884.1">
    <property type="nucleotide sequence ID" value="NZ_CAWNWM010000015.1"/>
</dbReference>
<dbReference type="PANTHER" id="PTHR37481">
    <property type="entry name" value="LIPOPOLYSACCHARIDE EXPORT SYSTEM PROTEIN LPTC"/>
    <property type="match status" value="1"/>
</dbReference>
<dbReference type="GO" id="GO:0030288">
    <property type="term" value="C:outer membrane-bounded periplasmic space"/>
    <property type="evidence" value="ECO:0007669"/>
    <property type="project" value="TreeGrafter"/>
</dbReference>
<dbReference type="Pfam" id="PF06835">
    <property type="entry name" value="LptC"/>
    <property type="match status" value="2"/>
</dbReference>
<protein>
    <submittedName>
        <fullName evidence="6">Lipopolysaccharide export system protein LptC</fullName>
    </submittedName>
</protein>
<keyword evidence="5" id="KW-0472">Membrane</keyword>